<evidence type="ECO:0000256" key="1">
    <source>
        <dbReference type="ARBA" id="ARBA00004442"/>
    </source>
</evidence>
<dbReference type="STRING" id="1121895.GCA_000378485_03971"/>
<keyword evidence="3" id="KW-0732">Signal</keyword>
<dbReference type="Pfam" id="PF07980">
    <property type="entry name" value="SusD_RagB"/>
    <property type="match status" value="1"/>
</dbReference>
<gene>
    <name evidence="8" type="ORF">Q765_19380</name>
</gene>
<evidence type="ECO:0000256" key="2">
    <source>
        <dbReference type="ARBA" id="ARBA00006275"/>
    </source>
</evidence>
<comment type="caution">
    <text evidence="8">The sequence shown here is derived from an EMBL/GenBank/DDBJ whole genome shotgun (WGS) entry which is preliminary data.</text>
</comment>
<comment type="subcellular location">
    <subcellularLocation>
        <location evidence="1">Cell outer membrane</location>
    </subcellularLocation>
</comment>
<proteinExistence type="inferred from homology"/>
<keyword evidence="5" id="KW-0998">Cell outer membrane</keyword>
<dbReference type="RefSeq" id="WP_020215149.1">
    <property type="nucleotide sequence ID" value="NZ_JRLX01000033.1"/>
</dbReference>
<evidence type="ECO:0000256" key="5">
    <source>
        <dbReference type="ARBA" id="ARBA00023237"/>
    </source>
</evidence>
<dbReference type="InterPro" id="IPR011990">
    <property type="entry name" value="TPR-like_helical_dom_sf"/>
</dbReference>
<dbReference type="InterPro" id="IPR033985">
    <property type="entry name" value="SusD-like_N"/>
</dbReference>
<dbReference type="Gene3D" id="1.25.40.390">
    <property type="match status" value="1"/>
</dbReference>
<evidence type="ECO:0000313" key="8">
    <source>
        <dbReference type="EMBL" id="KGO84875.1"/>
    </source>
</evidence>
<feature type="domain" description="SusD-like N-terminal" evidence="7">
    <location>
        <begin position="84"/>
        <end position="239"/>
    </location>
</feature>
<dbReference type="GO" id="GO:0009279">
    <property type="term" value="C:cell outer membrane"/>
    <property type="evidence" value="ECO:0007669"/>
    <property type="project" value="UniProtKB-SubCell"/>
</dbReference>
<dbReference type="eggNOG" id="COG1435">
    <property type="taxonomic scope" value="Bacteria"/>
</dbReference>
<evidence type="ECO:0000259" key="6">
    <source>
        <dbReference type="Pfam" id="PF07980"/>
    </source>
</evidence>
<evidence type="ECO:0000313" key="9">
    <source>
        <dbReference type="Proteomes" id="UP000030152"/>
    </source>
</evidence>
<dbReference type="OrthoDB" id="5694214at2"/>
<evidence type="ECO:0000259" key="7">
    <source>
        <dbReference type="Pfam" id="PF14322"/>
    </source>
</evidence>
<organism evidence="8 9">
    <name type="scientific">Flavobacterium rivuli WB 3.3-2 = DSM 21788</name>
    <dbReference type="NCBI Taxonomy" id="1121895"/>
    <lineage>
        <taxon>Bacteria</taxon>
        <taxon>Pseudomonadati</taxon>
        <taxon>Bacteroidota</taxon>
        <taxon>Flavobacteriia</taxon>
        <taxon>Flavobacteriales</taxon>
        <taxon>Flavobacteriaceae</taxon>
        <taxon>Flavobacterium</taxon>
    </lineage>
</organism>
<dbReference type="AlphaFoldDB" id="A0A0A2M993"/>
<dbReference type="Pfam" id="PF14322">
    <property type="entry name" value="SusD-like_3"/>
    <property type="match status" value="1"/>
</dbReference>
<sequence>MKNNNIFKLVLCGITACAVLTGCEKDFLEITPTDRLSDAAILADSTLFEAYVTNRYIGVKLTNKEGDSNQPGFGRGFEYGMWSSLTDESIYNNNDDTWLIQQGQLAPENLGIAGVFWARSYRSIREINYALNNIDQVNMSEGRKNRLIAELKFIRAFRYHDLIRNYGKVVLMGDRVVELGENYQDPINFDRKSIDEAMTYVIAQLDEAAAGLPVANSNNYGEGRATKGAALGLKSRLLLYAASPLYTGGSGSAQKWAAAAQAAKDVMNMGVYNLYQGGYTELFTNEQSNSEYIFARFYNLTGRHLALEIANGPNGYGGWGGNVPLQNLVDDYEMTDGSSFSWNNTAQATAPYANRDPRFAATVLYDGAPYRERTVETYKSINNAPISEGGYPDGQDSPGGRDNWNTSKTGYYLRKFIREDLPIINPWEVAGVQNWIYMRYAEILLNYAEAQNEAAGPDASVYEAINSIRSRSSVGMPALPAGLTQSEMRTRIQHERRIELAFEEHRYYDVRRWKIADVTENKPAQGINIVRALDGTKTYSVFTALAGKSFQTKHYWLPIPRFEILASDNQLEQNPEY</sequence>
<dbReference type="SUPFAM" id="SSF48452">
    <property type="entry name" value="TPR-like"/>
    <property type="match status" value="1"/>
</dbReference>
<dbReference type="Proteomes" id="UP000030152">
    <property type="component" value="Unassembled WGS sequence"/>
</dbReference>
<protein>
    <submittedName>
        <fullName evidence="8">Carbohydrate-binding protein SusD</fullName>
    </submittedName>
</protein>
<dbReference type="EMBL" id="JRLX01000033">
    <property type="protein sequence ID" value="KGO84875.1"/>
    <property type="molecule type" value="Genomic_DNA"/>
</dbReference>
<keyword evidence="4" id="KW-0472">Membrane</keyword>
<keyword evidence="9" id="KW-1185">Reference proteome</keyword>
<comment type="similarity">
    <text evidence="2">Belongs to the SusD family.</text>
</comment>
<accession>A0A0A2M993</accession>
<evidence type="ECO:0000256" key="3">
    <source>
        <dbReference type="ARBA" id="ARBA00022729"/>
    </source>
</evidence>
<dbReference type="InterPro" id="IPR012944">
    <property type="entry name" value="SusD_RagB_dom"/>
</dbReference>
<reference evidence="8 9" key="1">
    <citation type="submission" date="2013-09" db="EMBL/GenBank/DDBJ databases">
        <authorList>
            <person name="Zeng Z."/>
            <person name="Chen C."/>
        </authorList>
    </citation>
    <scope>NUCLEOTIDE SEQUENCE [LARGE SCALE GENOMIC DNA]</scope>
    <source>
        <strain evidence="8 9">WB 3.3-2</strain>
    </source>
</reference>
<name>A0A0A2M993_9FLAO</name>
<evidence type="ECO:0000256" key="4">
    <source>
        <dbReference type="ARBA" id="ARBA00023136"/>
    </source>
</evidence>
<dbReference type="PROSITE" id="PS51257">
    <property type="entry name" value="PROKAR_LIPOPROTEIN"/>
    <property type="match status" value="1"/>
</dbReference>
<feature type="domain" description="RagB/SusD" evidence="6">
    <location>
        <begin position="303"/>
        <end position="577"/>
    </location>
</feature>